<gene>
    <name evidence="1" type="ORF">O6H91_05G132500</name>
</gene>
<name>A0ACC2DTG0_DIPCM</name>
<protein>
    <submittedName>
        <fullName evidence="1">Uncharacterized protein</fullName>
    </submittedName>
</protein>
<keyword evidence="2" id="KW-1185">Reference proteome</keyword>
<proteinExistence type="predicted"/>
<accession>A0ACC2DTG0</accession>
<dbReference type="Proteomes" id="UP001162992">
    <property type="component" value="Chromosome 5"/>
</dbReference>
<dbReference type="EMBL" id="CM055096">
    <property type="protein sequence ID" value="KAJ7557561.1"/>
    <property type="molecule type" value="Genomic_DNA"/>
</dbReference>
<evidence type="ECO:0000313" key="1">
    <source>
        <dbReference type="EMBL" id="KAJ7557561.1"/>
    </source>
</evidence>
<reference evidence="2" key="1">
    <citation type="journal article" date="2024" name="Proc. Natl. Acad. Sci. U.S.A.">
        <title>Extraordinary preservation of gene collinearity over three hundred million years revealed in homosporous lycophytes.</title>
        <authorList>
            <person name="Li C."/>
            <person name="Wickell D."/>
            <person name="Kuo L.Y."/>
            <person name="Chen X."/>
            <person name="Nie B."/>
            <person name="Liao X."/>
            <person name="Peng D."/>
            <person name="Ji J."/>
            <person name="Jenkins J."/>
            <person name="Williams M."/>
            <person name="Shu S."/>
            <person name="Plott C."/>
            <person name="Barry K."/>
            <person name="Rajasekar S."/>
            <person name="Grimwood J."/>
            <person name="Han X."/>
            <person name="Sun S."/>
            <person name="Hou Z."/>
            <person name="He W."/>
            <person name="Dai G."/>
            <person name="Sun C."/>
            <person name="Schmutz J."/>
            <person name="Leebens-Mack J.H."/>
            <person name="Li F.W."/>
            <person name="Wang L."/>
        </authorList>
    </citation>
    <scope>NUCLEOTIDE SEQUENCE [LARGE SCALE GENOMIC DNA]</scope>
    <source>
        <strain evidence="2">cv. PW_Plant_1</strain>
    </source>
</reference>
<organism evidence="1 2">
    <name type="scientific">Diphasiastrum complanatum</name>
    <name type="common">Issler's clubmoss</name>
    <name type="synonym">Lycopodium complanatum</name>
    <dbReference type="NCBI Taxonomy" id="34168"/>
    <lineage>
        <taxon>Eukaryota</taxon>
        <taxon>Viridiplantae</taxon>
        <taxon>Streptophyta</taxon>
        <taxon>Embryophyta</taxon>
        <taxon>Tracheophyta</taxon>
        <taxon>Lycopodiopsida</taxon>
        <taxon>Lycopodiales</taxon>
        <taxon>Lycopodiaceae</taxon>
        <taxon>Lycopodioideae</taxon>
        <taxon>Diphasiastrum</taxon>
    </lineage>
</organism>
<comment type="caution">
    <text evidence="1">The sequence shown here is derived from an EMBL/GenBank/DDBJ whole genome shotgun (WGS) entry which is preliminary data.</text>
</comment>
<evidence type="ECO:0000313" key="2">
    <source>
        <dbReference type="Proteomes" id="UP001162992"/>
    </source>
</evidence>
<sequence length="810" mass="87605">MLRCSFLSEPDNLKCGSREDPNATLTLLVMGLMFCQGATKTASADISHPLNGREMTVCASLLELAADNDLEGFKKAIEGGARIDQPEAWYCRQIGTNQMAMEQRTAIMIASLYGSIEVLRYILSICEFSNTDVNLGNGSDGLTALHCAAAGGSSRADEALKLLLEHGADINVKDAHGRRPADVVMVSPKILHESSAIQGMLKSGRMSGSRLSVDLNDQMFKNEKYDLDGKLNFSSLNLVEENNIDNFGSGLFCKINRPLPTSSVDSFSSHGSSSPPYSPVSPSSPKSPVARTDRTDKICGDTQDNPKGYLSDSSIPDIKNSIYTTDEFRMFSFKVRPCSRAYSHDWTECPFVHPGENARRRDPRRYHYSCVPCPDFRKGACRRGDACEYAHGVFECWLHPAQYRTRLCKDGTSCARRVCFFAHRTEELRPLYVSTGSAVPSPRASSAFDSRSTSPPLQPLSPASMLLGPFSPSNKSGSTPPMSPSASSLRTSLGATWSQPNIPTLNLPSGGLHASRLRAALNARDVPLEDLDEISDLDPRMAPAFLLQSNQVMSSPTLVADAGIKASRMGKYSNLGLSIPSTNLQDLFVSEMNSPKAVAHANSWQELAQMSPKMNYQFQNQLQLQMNPLHSPRSSQSVSHMQNDGCSCAQNQISHSEYLNTGSPRSVFVPGAEAGLPSSPSVSLSPCSSLGFSNLKTTFGLKDKGGWSSTDSSGPVSSLSWSDWGSPSGKPDWGVEGHNLGKFRKASSFASHGGIEPDLSWVQTLVKDGPGDAGVGPVCSVGDSPDVKKENLDRFLGAWIEQARQNQVVA</sequence>